<dbReference type="EMBL" id="JAODUO010000028">
    <property type="protein sequence ID" value="KAK2192520.1"/>
    <property type="molecule type" value="Genomic_DNA"/>
</dbReference>
<proteinExistence type="predicted"/>
<organism evidence="2 3">
    <name type="scientific">Ridgeia piscesae</name>
    <name type="common">Tubeworm</name>
    <dbReference type="NCBI Taxonomy" id="27915"/>
    <lineage>
        <taxon>Eukaryota</taxon>
        <taxon>Metazoa</taxon>
        <taxon>Spiralia</taxon>
        <taxon>Lophotrochozoa</taxon>
        <taxon>Annelida</taxon>
        <taxon>Polychaeta</taxon>
        <taxon>Sedentaria</taxon>
        <taxon>Canalipalpata</taxon>
        <taxon>Sabellida</taxon>
        <taxon>Siboglinidae</taxon>
        <taxon>Ridgeia</taxon>
    </lineage>
</organism>
<feature type="region of interest" description="Disordered" evidence="1">
    <location>
        <begin position="1"/>
        <end position="111"/>
    </location>
</feature>
<feature type="compositionally biased region" description="Basic and acidic residues" evidence="1">
    <location>
        <begin position="11"/>
        <end position="29"/>
    </location>
</feature>
<accession>A0AAD9UKE6</accession>
<sequence length="111" mass="12060">MSMSLQGMVDELIRKKTGERIKRPQDRRRISNGRCPSHARKESSSHSIKSPTASTPETEVGSSFGKETTIKSISDKISAVTLKGPTPNHMEDASGLTTENDAFEGIGDDDL</sequence>
<reference evidence="2" key="1">
    <citation type="journal article" date="2023" name="Mol. Biol. Evol.">
        <title>Third-Generation Sequencing Reveals the Adaptive Role of the Epigenome in Three Deep-Sea Polychaetes.</title>
        <authorList>
            <person name="Perez M."/>
            <person name="Aroh O."/>
            <person name="Sun Y."/>
            <person name="Lan Y."/>
            <person name="Juniper S.K."/>
            <person name="Young C.R."/>
            <person name="Angers B."/>
            <person name="Qian P.Y."/>
        </authorList>
    </citation>
    <scope>NUCLEOTIDE SEQUENCE</scope>
    <source>
        <strain evidence="2">R07B-5</strain>
    </source>
</reference>
<protein>
    <submittedName>
        <fullName evidence="2">Uncharacterized protein</fullName>
    </submittedName>
</protein>
<name>A0AAD9UKE6_RIDPI</name>
<dbReference type="AlphaFoldDB" id="A0AAD9UKE6"/>
<evidence type="ECO:0000313" key="3">
    <source>
        <dbReference type="Proteomes" id="UP001209878"/>
    </source>
</evidence>
<evidence type="ECO:0000313" key="2">
    <source>
        <dbReference type="EMBL" id="KAK2192520.1"/>
    </source>
</evidence>
<evidence type="ECO:0000256" key="1">
    <source>
        <dbReference type="SAM" id="MobiDB-lite"/>
    </source>
</evidence>
<dbReference type="Proteomes" id="UP001209878">
    <property type="component" value="Unassembled WGS sequence"/>
</dbReference>
<keyword evidence="3" id="KW-1185">Reference proteome</keyword>
<gene>
    <name evidence="2" type="ORF">NP493_28g03054</name>
</gene>
<comment type="caution">
    <text evidence="2">The sequence shown here is derived from an EMBL/GenBank/DDBJ whole genome shotgun (WGS) entry which is preliminary data.</text>
</comment>
<feature type="compositionally biased region" description="Polar residues" evidence="1">
    <location>
        <begin position="45"/>
        <end position="61"/>
    </location>
</feature>